<feature type="domain" description="Glucose-methanol-choline oxidoreductase N-terminal" evidence="6">
    <location>
        <begin position="79"/>
        <end position="102"/>
    </location>
</feature>
<proteinExistence type="inferred from homology"/>
<dbReference type="Proteomes" id="UP000392064">
    <property type="component" value="Chromosome"/>
</dbReference>
<dbReference type="KEGG" id="aef:GEV26_02930"/>
<name>A0A5Q2MJ18_9ACTN</name>
<dbReference type="GO" id="GO:0016614">
    <property type="term" value="F:oxidoreductase activity, acting on CH-OH group of donors"/>
    <property type="evidence" value="ECO:0007669"/>
    <property type="project" value="InterPro"/>
</dbReference>
<dbReference type="Pfam" id="PF00732">
    <property type="entry name" value="GMC_oxred_N"/>
    <property type="match status" value="1"/>
</dbReference>
<reference evidence="8 9" key="1">
    <citation type="submission" date="2019-11" db="EMBL/GenBank/DDBJ databases">
        <authorList>
            <person name="Li J."/>
        </authorList>
    </citation>
    <scope>NUCLEOTIDE SEQUENCE [LARGE SCALE GENOMIC DNA]</scope>
    <source>
        <strain evidence="8 9">MF47</strain>
    </source>
</reference>
<dbReference type="Gene3D" id="3.30.560.10">
    <property type="entry name" value="Glucose Oxidase, domain 3"/>
    <property type="match status" value="1"/>
</dbReference>
<dbReference type="PROSITE" id="PS00623">
    <property type="entry name" value="GMC_OXRED_1"/>
    <property type="match status" value="1"/>
</dbReference>
<dbReference type="EMBL" id="CP045737">
    <property type="protein sequence ID" value="QGG43134.1"/>
    <property type="molecule type" value="Genomic_DNA"/>
</dbReference>
<dbReference type="InterPro" id="IPR012132">
    <property type="entry name" value="GMC_OxRdtase"/>
</dbReference>
<comment type="similarity">
    <text evidence="2 5">Belongs to the GMC oxidoreductase family.</text>
</comment>
<organism evidence="8 9">
    <name type="scientific">Aeromicrobium yanjiei</name>
    <dbReference type="NCBI Taxonomy" id="2662028"/>
    <lineage>
        <taxon>Bacteria</taxon>
        <taxon>Bacillati</taxon>
        <taxon>Actinomycetota</taxon>
        <taxon>Actinomycetes</taxon>
        <taxon>Propionibacteriales</taxon>
        <taxon>Nocardioidaceae</taxon>
        <taxon>Aeromicrobium</taxon>
    </lineage>
</organism>
<dbReference type="Gene3D" id="3.50.50.60">
    <property type="entry name" value="FAD/NAD(P)-binding domain"/>
    <property type="match status" value="1"/>
</dbReference>
<keyword evidence="4 5" id="KW-0274">FAD</keyword>
<evidence type="ECO:0000256" key="3">
    <source>
        <dbReference type="ARBA" id="ARBA00022630"/>
    </source>
</evidence>
<evidence type="ECO:0000259" key="7">
    <source>
        <dbReference type="PROSITE" id="PS00624"/>
    </source>
</evidence>
<dbReference type="PIRSF" id="PIRSF000137">
    <property type="entry name" value="Alcohol_oxidase"/>
    <property type="match status" value="1"/>
</dbReference>
<sequence length="529" mass="55693">MIYDYVVVGAGAAGCVLADRLSVDPSVEVLLVEDGGPARNPVLSVPRAFYFTLRSDRYTRRYPTRPSPLGTPAETWVRGRGLGGSTLVNGMMYVRGAPADFDALEAAGGPGWGASAFGRAYRAIEDHALGASRSRGAGGPLAISVPDSGDEVTEALFAAAGAHGLRRTADFNDSDDARIGFTPATIRRGRRVSAASAFLTPARRRANLTVMTGTRAETVVIAGSRAVGVALRTGDRAQVVRVRREVLVAAGTIESPLLLERSGIGRPEVLAAAGVVPQVDSPHVGERVIEQRAVSLQVRFRGRRGPTERLNRWPGQALEGARYLATRRGPVATSGYDVVSAFRSGPGVERPDVQGVWVPMAIDETSEQMRLAPYSGLLFTGYAIRPTSTGSVHLASAADGGPPVVSPHHLQDEPERAATGAILDHARSIVATSPLADLVQDEVFPGLSVATPDEVVRHAIGHGGGIYHAVGSCAMGPHDDDVVDGDLRVRGVEGLRVVDASVLPFQVSGNTAAPVMALAWLAAERIRWS</sequence>
<evidence type="ECO:0000256" key="4">
    <source>
        <dbReference type="ARBA" id="ARBA00022827"/>
    </source>
</evidence>
<dbReference type="SUPFAM" id="SSF54373">
    <property type="entry name" value="FAD-linked reductases, C-terminal domain"/>
    <property type="match status" value="1"/>
</dbReference>
<evidence type="ECO:0000313" key="8">
    <source>
        <dbReference type="EMBL" id="QGG43134.1"/>
    </source>
</evidence>
<keyword evidence="9" id="KW-1185">Reference proteome</keyword>
<dbReference type="PROSITE" id="PS00624">
    <property type="entry name" value="GMC_OXRED_2"/>
    <property type="match status" value="1"/>
</dbReference>
<dbReference type="InterPro" id="IPR036188">
    <property type="entry name" value="FAD/NAD-bd_sf"/>
</dbReference>
<keyword evidence="3 5" id="KW-0285">Flavoprotein</keyword>
<dbReference type="GO" id="GO:0050660">
    <property type="term" value="F:flavin adenine dinucleotide binding"/>
    <property type="evidence" value="ECO:0007669"/>
    <property type="project" value="InterPro"/>
</dbReference>
<evidence type="ECO:0000256" key="1">
    <source>
        <dbReference type="ARBA" id="ARBA00001974"/>
    </source>
</evidence>
<dbReference type="InterPro" id="IPR007867">
    <property type="entry name" value="GMC_OxRtase_C"/>
</dbReference>
<dbReference type="Pfam" id="PF05199">
    <property type="entry name" value="GMC_oxred_C"/>
    <property type="match status" value="1"/>
</dbReference>
<dbReference type="PANTHER" id="PTHR11552:SF147">
    <property type="entry name" value="CHOLINE DEHYDROGENASE, MITOCHONDRIAL"/>
    <property type="match status" value="1"/>
</dbReference>
<evidence type="ECO:0000256" key="2">
    <source>
        <dbReference type="ARBA" id="ARBA00010790"/>
    </source>
</evidence>
<dbReference type="InterPro" id="IPR000172">
    <property type="entry name" value="GMC_OxRdtase_N"/>
</dbReference>
<evidence type="ECO:0000256" key="5">
    <source>
        <dbReference type="RuleBase" id="RU003968"/>
    </source>
</evidence>
<dbReference type="AlphaFoldDB" id="A0A5Q2MJ18"/>
<feature type="domain" description="Glucose-methanol-choline oxidoreductase N-terminal" evidence="7">
    <location>
        <begin position="251"/>
        <end position="265"/>
    </location>
</feature>
<evidence type="ECO:0000259" key="6">
    <source>
        <dbReference type="PROSITE" id="PS00623"/>
    </source>
</evidence>
<protein>
    <submittedName>
        <fullName evidence="8">GMC oxidoreductase</fullName>
    </submittedName>
</protein>
<gene>
    <name evidence="8" type="ORF">GEV26_02930</name>
</gene>
<dbReference type="SUPFAM" id="SSF51905">
    <property type="entry name" value="FAD/NAD(P)-binding domain"/>
    <property type="match status" value="1"/>
</dbReference>
<dbReference type="PANTHER" id="PTHR11552">
    <property type="entry name" value="GLUCOSE-METHANOL-CHOLINE GMC OXIDOREDUCTASE"/>
    <property type="match status" value="1"/>
</dbReference>
<comment type="cofactor">
    <cofactor evidence="1">
        <name>FAD</name>
        <dbReference type="ChEBI" id="CHEBI:57692"/>
    </cofactor>
</comment>
<evidence type="ECO:0000313" key="9">
    <source>
        <dbReference type="Proteomes" id="UP000392064"/>
    </source>
</evidence>
<accession>A0A5Q2MJ18</accession>